<sequence>MSRQERRRIAEETIQITHQGRYQKHGKTIVLPNEDYSVAILIDAKEAKRCGEVAKSSCSISDTPDIYVLEADSFACAEGMENVLVMNFANAHVPGGGFRNGANAQEECLCRESTLYHSIGSDAAYEMYDYNNRRKNSCDSDYMILSPHVCVFRDLHDAFLDEPFLTSVITIPAPNRNGAAREVSPDVLSRVMKSRLRKMFAVAAAHGYSSLVLGAWGCGAFGHDPHSVAKYFYDILMDEGYHKYFQTIAFAIIDRGEKKNFHAFADVFQDVGTICTNDTSKAVTAVPGFYQANHPFITYDFSQENISPENKGYSYGTTKNGIPFMAEIWEQTDGDRAVAFYLPVMEDFMKLEGVPLVNEETDTKTFFVQKPVKAFHALCVGMADGGMVDDLSVLFAYVSFLEECNLLAFSTDLQNAYAFLLTDVTGQDLIAITISLTIEGETVASTPLSWSPFHHPSSKRTHLRLV</sequence>
<keyword evidence="1" id="KW-0472">Membrane</keyword>
<evidence type="ECO:0000259" key="2">
    <source>
        <dbReference type="Pfam" id="PF10021"/>
    </source>
</evidence>
<keyword evidence="1" id="KW-0812">Transmembrane</keyword>
<dbReference type="PANTHER" id="PTHR35596">
    <property type="entry name" value="DUF2263 DOMAIN-CONTAINING PROTEIN"/>
    <property type="match status" value="1"/>
</dbReference>
<dbReference type="InterPro" id="IPR043472">
    <property type="entry name" value="Macro_dom-like"/>
</dbReference>
<dbReference type="EMBL" id="AFHQ01000042">
    <property type="protein sequence ID" value="EGK58969.1"/>
    <property type="molecule type" value="Genomic_DNA"/>
</dbReference>
<proteinExistence type="predicted"/>
<reference evidence="3 4" key="1">
    <citation type="submission" date="2011-04" db="EMBL/GenBank/DDBJ databases">
        <authorList>
            <person name="Muzny D."/>
            <person name="Qin X."/>
            <person name="Deng J."/>
            <person name="Jiang H."/>
            <person name="Liu Y."/>
            <person name="Qu J."/>
            <person name="Song X.-Z."/>
            <person name="Zhang L."/>
            <person name="Thornton R."/>
            <person name="Coyle M."/>
            <person name="Francisco L."/>
            <person name="Jackson L."/>
            <person name="Javaid M."/>
            <person name="Korchina V."/>
            <person name="Kovar C."/>
            <person name="Mata R."/>
            <person name="Mathew T."/>
            <person name="Ngo R."/>
            <person name="Nguyen L."/>
            <person name="Nguyen N."/>
            <person name="Okwuonu G."/>
            <person name="Ongeri F."/>
            <person name="Pham C."/>
            <person name="Simmons D."/>
            <person name="Wilczek-Boney K."/>
            <person name="Hale W."/>
            <person name="Jakkamsetti A."/>
            <person name="Pham P."/>
            <person name="Ruth R."/>
            <person name="San Lucas F."/>
            <person name="Warren J."/>
            <person name="Zhang J."/>
            <person name="Zhao Z."/>
            <person name="Zhou C."/>
            <person name="Zhu D."/>
            <person name="Lee S."/>
            <person name="Bess C."/>
            <person name="Blankenburg K."/>
            <person name="Forbes L."/>
            <person name="Fu Q."/>
            <person name="Gubbala S."/>
            <person name="Hirani K."/>
            <person name="Jayaseelan J.C."/>
            <person name="Lara F."/>
            <person name="Munidasa M."/>
            <person name="Palculict T."/>
            <person name="Patil S."/>
            <person name="Pu L.-L."/>
            <person name="Saada N."/>
            <person name="Tang L."/>
            <person name="Weissenberger G."/>
            <person name="Zhu Y."/>
            <person name="Hemphill L."/>
            <person name="Shang Y."/>
            <person name="Youmans B."/>
            <person name="Ayvaz T."/>
            <person name="Ross M."/>
            <person name="Santibanez J."/>
            <person name="Aqrawi P."/>
            <person name="Gross S."/>
            <person name="Joshi V."/>
            <person name="Fowler G."/>
            <person name="Nazareth L."/>
            <person name="Reid J."/>
            <person name="Worley K."/>
            <person name="Petrosino J."/>
            <person name="Highlander S."/>
            <person name="Gibbs R."/>
        </authorList>
    </citation>
    <scope>NUCLEOTIDE SEQUENCE [LARGE SCALE GENOMIC DNA]</scope>
    <source>
        <strain evidence="3 4">DSM 2778</strain>
    </source>
</reference>
<dbReference type="STRING" id="888060.HMPREF9081_1836"/>
<accession>F5RNK0</accession>
<dbReference type="InterPro" id="IPR012664">
    <property type="entry name" value="CHP02452"/>
</dbReference>
<comment type="caution">
    <text evidence="3">The sequence shown here is derived from an EMBL/GenBank/DDBJ whole genome shotgun (WGS) entry which is preliminary data.</text>
</comment>
<dbReference type="RefSeq" id="WP_006306840.1">
    <property type="nucleotide sequence ID" value="NZ_GL892076.1"/>
</dbReference>
<dbReference type="AlphaFoldDB" id="F5RNK0"/>
<gene>
    <name evidence="3" type="ORF">HMPREF9081_1836</name>
</gene>
<dbReference type="Proteomes" id="UP000004067">
    <property type="component" value="Unassembled WGS sequence"/>
</dbReference>
<evidence type="ECO:0000256" key="1">
    <source>
        <dbReference type="SAM" id="Phobius"/>
    </source>
</evidence>
<feature type="domain" description="Microbial-type PARG catalytic" evidence="2">
    <location>
        <begin position="10"/>
        <end position="154"/>
    </location>
</feature>
<name>F5RNK0_9FIRM</name>
<keyword evidence="1" id="KW-1133">Transmembrane helix</keyword>
<dbReference type="InterPro" id="IPR019261">
    <property type="entry name" value="PARG_cat_microbial"/>
</dbReference>
<dbReference type="HOGENOM" id="CLU_586464_0_0_9"/>
<dbReference type="Gene3D" id="3.40.220.10">
    <property type="entry name" value="Leucine Aminopeptidase, subunit E, domain 1"/>
    <property type="match status" value="1"/>
</dbReference>
<dbReference type="SUPFAM" id="SSF52949">
    <property type="entry name" value="Macro domain-like"/>
    <property type="match status" value="1"/>
</dbReference>
<feature type="transmembrane region" description="Helical" evidence="1">
    <location>
        <begin position="199"/>
        <end position="217"/>
    </location>
</feature>
<dbReference type="eggNOG" id="COG4295">
    <property type="taxonomic scope" value="Bacteria"/>
</dbReference>
<organism evidence="3 4">
    <name type="scientific">Centipeda periodontii DSM 2778</name>
    <dbReference type="NCBI Taxonomy" id="888060"/>
    <lineage>
        <taxon>Bacteria</taxon>
        <taxon>Bacillati</taxon>
        <taxon>Bacillota</taxon>
        <taxon>Negativicutes</taxon>
        <taxon>Selenomonadales</taxon>
        <taxon>Selenomonadaceae</taxon>
        <taxon>Centipeda</taxon>
    </lineage>
</organism>
<dbReference type="Pfam" id="PF10021">
    <property type="entry name" value="PARG_cat_microb"/>
    <property type="match status" value="1"/>
</dbReference>
<protein>
    <recommendedName>
        <fullName evidence="2">Microbial-type PARG catalytic domain-containing protein</fullName>
    </recommendedName>
</protein>
<keyword evidence="4" id="KW-1185">Reference proteome</keyword>
<dbReference type="PANTHER" id="PTHR35596:SF1">
    <property type="entry name" value="MICROBIAL-TYPE PARG CATALYTIC DOMAIN-CONTAINING PROTEIN"/>
    <property type="match status" value="1"/>
</dbReference>
<dbReference type="OrthoDB" id="9806181at2"/>
<dbReference type="NCBIfam" id="TIGR02452">
    <property type="entry name" value="TIGR02452 family protein"/>
    <property type="match status" value="1"/>
</dbReference>
<evidence type="ECO:0000313" key="3">
    <source>
        <dbReference type="EMBL" id="EGK58969.1"/>
    </source>
</evidence>
<evidence type="ECO:0000313" key="4">
    <source>
        <dbReference type="Proteomes" id="UP000004067"/>
    </source>
</evidence>